<evidence type="ECO:0000256" key="4">
    <source>
        <dbReference type="ARBA" id="ARBA00023136"/>
    </source>
</evidence>
<proteinExistence type="inferred from homology"/>
<dbReference type="Pfam" id="PF20684">
    <property type="entry name" value="Fung_rhodopsin"/>
    <property type="match status" value="1"/>
</dbReference>
<dbReference type="AlphaFoldDB" id="A0A0B2XDD2"/>
<keyword evidence="4 6" id="KW-0472">Membrane</keyword>
<dbReference type="GeneID" id="23633097"/>
<name>A0A0B2XDD2_METRA</name>
<accession>A0A0B2XDD2</accession>
<keyword evidence="9" id="KW-1185">Reference proteome</keyword>
<reference evidence="8 9" key="2">
    <citation type="journal article" date="2014" name="Proc. Natl. Acad. Sci. U.S.A.">
        <title>Trajectory and genomic determinants of fungal-pathogen speciation and host adaptation.</title>
        <authorList>
            <person name="Hu X."/>
            <person name="Xiao G."/>
            <person name="Zheng P."/>
            <person name="Shang Y."/>
            <person name="Su Y."/>
            <person name="Zhang X."/>
            <person name="Liu X."/>
            <person name="Zhan S."/>
            <person name="St Leger R.J."/>
            <person name="Wang C."/>
        </authorList>
    </citation>
    <scope>GENOME REANNOTATION</scope>
    <source>
        <strain evidence="9">ARSEF 23 / ATCC MYA-3075</strain>
    </source>
</reference>
<comment type="caution">
    <text evidence="8">The sequence shown here is derived from an EMBL/GenBank/DDBJ whole genome shotgun (WGS) entry which is preliminary data.</text>
</comment>
<dbReference type="KEGG" id="maj:MAA_11649"/>
<feature type="transmembrane region" description="Helical" evidence="6">
    <location>
        <begin position="61"/>
        <end position="83"/>
    </location>
</feature>
<dbReference type="PANTHER" id="PTHR33048">
    <property type="entry name" value="PTH11-LIKE INTEGRAL MEMBRANE PROTEIN (AFU_ORTHOLOGUE AFUA_5G11245)"/>
    <property type="match status" value="1"/>
</dbReference>
<comment type="subcellular location">
    <subcellularLocation>
        <location evidence="1">Membrane</location>
        <topology evidence="1">Multi-pass membrane protein</topology>
    </subcellularLocation>
</comment>
<dbReference type="InterPro" id="IPR049326">
    <property type="entry name" value="Rhodopsin_dom_fungi"/>
</dbReference>
<sequence length="187" mass="20750">MCSPTGSSHLDFLAAFFSSKCSRTRSLVVIQGIGNVVTDVFLLVLPLPVVWTLRIPLGRKLGVSCMFLVGLSACASSAMGLYYRALYYDAGQNNIRLVVTVWATAFECQHSGSGSRRHDLLHATHGRTVEMLETVDKLVDEHSQSYHLPPSARKRYTAWVDTEVDTLSLREMNLSNGSVRKKTKVKM</sequence>
<protein>
    <recommendedName>
        <fullName evidence="7">Rhodopsin domain-containing protein</fullName>
    </recommendedName>
</protein>
<feature type="domain" description="Rhodopsin" evidence="7">
    <location>
        <begin position="15"/>
        <end position="102"/>
    </location>
</feature>
<dbReference type="GO" id="GO:0016020">
    <property type="term" value="C:membrane"/>
    <property type="evidence" value="ECO:0007669"/>
    <property type="project" value="UniProtKB-SubCell"/>
</dbReference>
<dbReference type="Proteomes" id="UP000002498">
    <property type="component" value="Unassembled WGS sequence"/>
</dbReference>
<dbReference type="HOGENOM" id="CLU_1448021_0_0_1"/>
<comment type="similarity">
    <text evidence="5">Belongs to the SAT4 family.</text>
</comment>
<gene>
    <name evidence="8" type="ORF">MAA_11649</name>
</gene>
<reference evidence="8 9" key="1">
    <citation type="journal article" date="2011" name="PLoS Genet.">
        <title>Genome sequencing and comparative transcriptomics of the model entomopathogenic fungi Metarhizium anisopliae and M. acridum.</title>
        <authorList>
            <person name="Gao Q."/>
            <person name="Jin K."/>
            <person name="Ying S.H."/>
            <person name="Zhang Y."/>
            <person name="Xiao G."/>
            <person name="Shang Y."/>
            <person name="Duan Z."/>
            <person name="Hu X."/>
            <person name="Xie X.Q."/>
            <person name="Zhou G."/>
            <person name="Peng G."/>
            <person name="Luo Z."/>
            <person name="Huang W."/>
            <person name="Wang B."/>
            <person name="Fang W."/>
            <person name="Wang S."/>
            <person name="Zhong Y."/>
            <person name="Ma L.J."/>
            <person name="St Leger R.J."/>
            <person name="Zhao G.P."/>
            <person name="Pei Y."/>
            <person name="Feng M.G."/>
            <person name="Xia Y."/>
            <person name="Wang C."/>
        </authorList>
    </citation>
    <scope>NUCLEOTIDE SEQUENCE [LARGE SCALE GENOMIC DNA]</scope>
    <source>
        <strain evidence="9">ARSEF 23 / ATCC MYA-3075</strain>
    </source>
</reference>
<keyword evidence="3 6" id="KW-1133">Transmembrane helix</keyword>
<dbReference type="EMBL" id="ADNJ02000012">
    <property type="protein sequence ID" value="KHO10740.1"/>
    <property type="molecule type" value="Genomic_DNA"/>
</dbReference>
<evidence type="ECO:0000256" key="6">
    <source>
        <dbReference type="SAM" id="Phobius"/>
    </source>
</evidence>
<evidence type="ECO:0000256" key="3">
    <source>
        <dbReference type="ARBA" id="ARBA00022989"/>
    </source>
</evidence>
<feature type="transmembrane region" description="Helical" evidence="6">
    <location>
        <begin position="27"/>
        <end position="49"/>
    </location>
</feature>
<evidence type="ECO:0000313" key="8">
    <source>
        <dbReference type="EMBL" id="KHO10740.1"/>
    </source>
</evidence>
<evidence type="ECO:0000256" key="2">
    <source>
        <dbReference type="ARBA" id="ARBA00022692"/>
    </source>
</evidence>
<dbReference type="PANTHER" id="PTHR33048:SF158">
    <property type="entry name" value="MEMBRANE PROTEIN PTH11-LIKE, PUTATIVE-RELATED"/>
    <property type="match status" value="1"/>
</dbReference>
<evidence type="ECO:0000259" key="7">
    <source>
        <dbReference type="Pfam" id="PF20684"/>
    </source>
</evidence>
<dbReference type="OrthoDB" id="444631at2759"/>
<evidence type="ECO:0000313" key="9">
    <source>
        <dbReference type="Proteomes" id="UP000002498"/>
    </source>
</evidence>
<keyword evidence="2 6" id="KW-0812">Transmembrane</keyword>
<organism evidence="8 9">
    <name type="scientific">Metarhizium robertsii (strain ARSEF 23 / ATCC MYA-3075)</name>
    <name type="common">Metarhizium anisopliae (strain ARSEF 23)</name>
    <dbReference type="NCBI Taxonomy" id="655844"/>
    <lineage>
        <taxon>Eukaryota</taxon>
        <taxon>Fungi</taxon>
        <taxon>Dikarya</taxon>
        <taxon>Ascomycota</taxon>
        <taxon>Pezizomycotina</taxon>
        <taxon>Sordariomycetes</taxon>
        <taxon>Hypocreomycetidae</taxon>
        <taxon>Hypocreales</taxon>
        <taxon>Clavicipitaceae</taxon>
        <taxon>Metarhizium</taxon>
    </lineage>
</organism>
<evidence type="ECO:0000256" key="1">
    <source>
        <dbReference type="ARBA" id="ARBA00004141"/>
    </source>
</evidence>
<dbReference type="RefSeq" id="XP_011410866.1">
    <property type="nucleotide sequence ID" value="XM_011412564.1"/>
</dbReference>
<evidence type="ECO:0000256" key="5">
    <source>
        <dbReference type="ARBA" id="ARBA00038359"/>
    </source>
</evidence>
<dbReference type="InterPro" id="IPR052337">
    <property type="entry name" value="SAT4-like"/>
</dbReference>